<keyword evidence="2" id="KW-1185">Reference proteome</keyword>
<dbReference type="AlphaFoldDB" id="A0A9D4RPX2"/>
<accession>A0A9D4RPX2</accession>
<reference evidence="1" key="1">
    <citation type="journal article" date="2019" name="bioRxiv">
        <title>The Genome of the Zebra Mussel, Dreissena polymorpha: A Resource for Invasive Species Research.</title>
        <authorList>
            <person name="McCartney M.A."/>
            <person name="Auch B."/>
            <person name="Kono T."/>
            <person name="Mallez S."/>
            <person name="Zhang Y."/>
            <person name="Obille A."/>
            <person name="Becker A."/>
            <person name="Abrahante J.E."/>
            <person name="Garbe J."/>
            <person name="Badalamenti J.P."/>
            <person name="Herman A."/>
            <person name="Mangelson H."/>
            <person name="Liachko I."/>
            <person name="Sullivan S."/>
            <person name="Sone E.D."/>
            <person name="Koren S."/>
            <person name="Silverstein K.A.T."/>
            <person name="Beckman K.B."/>
            <person name="Gohl D.M."/>
        </authorList>
    </citation>
    <scope>NUCLEOTIDE SEQUENCE</scope>
    <source>
        <strain evidence="1">Duluth1</strain>
        <tissue evidence="1">Whole animal</tissue>
    </source>
</reference>
<reference evidence="1" key="2">
    <citation type="submission" date="2020-11" db="EMBL/GenBank/DDBJ databases">
        <authorList>
            <person name="McCartney M.A."/>
            <person name="Auch B."/>
            <person name="Kono T."/>
            <person name="Mallez S."/>
            <person name="Becker A."/>
            <person name="Gohl D.M."/>
            <person name="Silverstein K.A.T."/>
            <person name="Koren S."/>
            <person name="Bechman K.B."/>
            <person name="Herman A."/>
            <person name="Abrahante J.E."/>
            <person name="Garbe J."/>
        </authorList>
    </citation>
    <scope>NUCLEOTIDE SEQUENCE</scope>
    <source>
        <strain evidence="1">Duluth1</strain>
        <tissue evidence="1">Whole animal</tissue>
    </source>
</reference>
<evidence type="ECO:0000313" key="1">
    <source>
        <dbReference type="EMBL" id="KAH3874903.1"/>
    </source>
</evidence>
<dbReference type="Proteomes" id="UP000828390">
    <property type="component" value="Unassembled WGS sequence"/>
</dbReference>
<proteinExistence type="predicted"/>
<sequence>MKLRGGRWKNFATSDEAMFYLGGSYGRRKVCYMRKGETVSDKLKFVKLDSFAKGFMAWAGVFYRG</sequence>
<comment type="caution">
    <text evidence="1">The sequence shown here is derived from an EMBL/GenBank/DDBJ whole genome shotgun (WGS) entry which is preliminary data.</text>
</comment>
<organism evidence="1 2">
    <name type="scientific">Dreissena polymorpha</name>
    <name type="common">Zebra mussel</name>
    <name type="synonym">Mytilus polymorpha</name>
    <dbReference type="NCBI Taxonomy" id="45954"/>
    <lineage>
        <taxon>Eukaryota</taxon>
        <taxon>Metazoa</taxon>
        <taxon>Spiralia</taxon>
        <taxon>Lophotrochozoa</taxon>
        <taxon>Mollusca</taxon>
        <taxon>Bivalvia</taxon>
        <taxon>Autobranchia</taxon>
        <taxon>Heteroconchia</taxon>
        <taxon>Euheterodonta</taxon>
        <taxon>Imparidentia</taxon>
        <taxon>Neoheterodontei</taxon>
        <taxon>Myida</taxon>
        <taxon>Dreissenoidea</taxon>
        <taxon>Dreissenidae</taxon>
        <taxon>Dreissena</taxon>
    </lineage>
</organism>
<dbReference type="EMBL" id="JAIWYP010000002">
    <property type="protein sequence ID" value="KAH3874903.1"/>
    <property type="molecule type" value="Genomic_DNA"/>
</dbReference>
<name>A0A9D4RPX2_DREPO</name>
<protein>
    <submittedName>
        <fullName evidence="1">Uncharacterized protein</fullName>
    </submittedName>
</protein>
<gene>
    <name evidence="1" type="ORF">DPMN_038160</name>
</gene>
<evidence type="ECO:0000313" key="2">
    <source>
        <dbReference type="Proteomes" id="UP000828390"/>
    </source>
</evidence>